<evidence type="ECO:0000256" key="9">
    <source>
        <dbReference type="ARBA" id="ARBA00049299"/>
    </source>
</evidence>
<evidence type="ECO:0000259" key="12">
    <source>
        <dbReference type="PROSITE" id="PS50011"/>
    </source>
</evidence>
<dbReference type="GO" id="GO:0005524">
    <property type="term" value="F:ATP binding"/>
    <property type="evidence" value="ECO:0007669"/>
    <property type="project" value="UniProtKB-UniRule"/>
</dbReference>
<evidence type="ECO:0000313" key="14">
    <source>
        <dbReference type="Proteomes" id="UP000324897"/>
    </source>
</evidence>
<reference evidence="13 14" key="1">
    <citation type="journal article" date="2019" name="Sci. Rep.">
        <title>A high-quality genome of Eragrostis curvula grass provides insights into Poaceae evolution and supports new strategies to enhance forage quality.</title>
        <authorList>
            <person name="Carballo J."/>
            <person name="Santos B.A.C.M."/>
            <person name="Zappacosta D."/>
            <person name="Garbus I."/>
            <person name="Selva J.P."/>
            <person name="Gallo C.A."/>
            <person name="Diaz A."/>
            <person name="Albertini E."/>
            <person name="Caccamo M."/>
            <person name="Echenique V."/>
        </authorList>
    </citation>
    <scope>NUCLEOTIDE SEQUENCE [LARGE SCALE GENOMIC DNA]</scope>
    <source>
        <strain evidence="14">cv. Victoria</strain>
        <tissue evidence="13">Leaf</tissue>
    </source>
</reference>
<keyword evidence="3" id="KW-0808">Transferase</keyword>
<comment type="catalytic activity">
    <reaction evidence="9">
        <text>L-threonyl-[protein] + ATP = O-phospho-L-threonyl-[protein] + ADP + H(+)</text>
        <dbReference type="Rhea" id="RHEA:46608"/>
        <dbReference type="Rhea" id="RHEA-COMP:11060"/>
        <dbReference type="Rhea" id="RHEA-COMP:11605"/>
        <dbReference type="ChEBI" id="CHEBI:15378"/>
        <dbReference type="ChEBI" id="CHEBI:30013"/>
        <dbReference type="ChEBI" id="CHEBI:30616"/>
        <dbReference type="ChEBI" id="CHEBI:61977"/>
        <dbReference type="ChEBI" id="CHEBI:456216"/>
        <dbReference type="EC" id="2.7.12.2"/>
    </reaction>
</comment>
<evidence type="ECO:0000256" key="11">
    <source>
        <dbReference type="PROSITE-ProRule" id="PRU10141"/>
    </source>
</evidence>
<sequence length="299" mass="33615">MMMMRAPHEMMIREKPSPPPLEPELDTSDFDWIGDLGEGGFARVIEMRHRRTGDVFALKEAFYPTPDVEEEAEVFRRATWGPSPHVVRCHAQFPGAHGGPASLLEFVDAGSLHEVLRRRGWRGFPERKLHSRGVARLDVKPENFLVSARGDVKINDFNVSRIVAGIAGVERVLVETTMGTTPYFSPERFAPRAHADARGAMAADFWGLGLTVLELFLGRPSIVPDVEQPKAEDWREDICDREPPSVPEYMEASAELREFVAACLHKDPTRSARVPHLLITQRDVEASIRALHQLILENL</sequence>
<dbReference type="GO" id="GO:0004713">
    <property type="term" value="F:protein tyrosine kinase activity"/>
    <property type="evidence" value="ECO:0007669"/>
    <property type="project" value="UniProtKB-KW"/>
</dbReference>
<evidence type="ECO:0000256" key="6">
    <source>
        <dbReference type="ARBA" id="ARBA00022840"/>
    </source>
</evidence>
<evidence type="ECO:0000256" key="2">
    <source>
        <dbReference type="ARBA" id="ARBA00022553"/>
    </source>
</evidence>
<dbReference type="PANTHER" id="PTHR47238:SF4">
    <property type="entry name" value="MITOGEN-ACTIVATED PROTEIN KINASE KINASE 5"/>
    <property type="match status" value="1"/>
</dbReference>
<accession>A0A5J9TD04</accession>
<keyword evidence="7" id="KW-0829">Tyrosine-protein kinase</keyword>
<feature type="non-terminal residue" evidence="13">
    <location>
        <position position="1"/>
    </location>
</feature>
<dbReference type="InterPro" id="IPR011009">
    <property type="entry name" value="Kinase-like_dom_sf"/>
</dbReference>
<feature type="domain" description="Protein kinase" evidence="12">
    <location>
        <begin position="30"/>
        <end position="295"/>
    </location>
</feature>
<evidence type="ECO:0000256" key="7">
    <source>
        <dbReference type="ARBA" id="ARBA00023137"/>
    </source>
</evidence>
<dbReference type="OrthoDB" id="10252354at2759"/>
<feature type="binding site" evidence="11">
    <location>
        <position position="59"/>
    </location>
    <ligand>
        <name>ATP</name>
        <dbReference type="ChEBI" id="CHEBI:30616"/>
    </ligand>
</feature>
<dbReference type="Proteomes" id="UP000324897">
    <property type="component" value="Chromosome 3"/>
</dbReference>
<keyword evidence="1" id="KW-0723">Serine/threonine-protein kinase</keyword>
<dbReference type="SMART" id="SM00220">
    <property type="entry name" value="S_TKc"/>
    <property type="match status" value="1"/>
</dbReference>
<evidence type="ECO:0000256" key="10">
    <source>
        <dbReference type="ARBA" id="ARBA00051693"/>
    </source>
</evidence>
<evidence type="ECO:0000313" key="13">
    <source>
        <dbReference type="EMBL" id="TVU09253.1"/>
    </source>
</evidence>
<evidence type="ECO:0000256" key="4">
    <source>
        <dbReference type="ARBA" id="ARBA00022741"/>
    </source>
</evidence>
<dbReference type="InterPro" id="IPR017441">
    <property type="entry name" value="Protein_kinase_ATP_BS"/>
</dbReference>
<keyword evidence="14" id="KW-1185">Reference proteome</keyword>
<dbReference type="AlphaFoldDB" id="A0A5J9TD04"/>
<dbReference type="EMBL" id="RWGY01000039">
    <property type="protein sequence ID" value="TVU09253.1"/>
    <property type="molecule type" value="Genomic_DNA"/>
</dbReference>
<dbReference type="GO" id="GO:0004708">
    <property type="term" value="F:MAP kinase kinase activity"/>
    <property type="evidence" value="ECO:0007669"/>
    <property type="project" value="UniProtKB-EC"/>
</dbReference>
<dbReference type="SUPFAM" id="SSF56112">
    <property type="entry name" value="Protein kinase-like (PK-like)"/>
    <property type="match status" value="1"/>
</dbReference>
<organism evidence="13 14">
    <name type="scientific">Eragrostis curvula</name>
    <name type="common">weeping love grass</name>
    <dbReference type="NCBI Taxonomy" id="38414"/>
    <lineage>
        <taxon>Eukaryota</taxon>
        <taxon>Viridiplantae</taxon>
        <taxon>Streptophyta</taxon>
        <taxon>Embryophyta</taxon>
        <taxon>Tracheophyta</taxon>
        <taxon>Spermatophyta</taxon>
        <taxon>Magnoliopsida</taxon>
        <taxon>Liliopsida</taxon>
        <taxon>Poales</taxon>
        <taxon>Poaceae</taxon>
        <taxon>PACMAD clade</taxon>
        <taxon>Chloridoideae</taxon>
        <taxon>Eragrostideae</taxon>
        <taxon>Eragrostidinae</taxon>
        <taxon>Eragrostis</taxon>
    </lineage>
</organism>
<dbReference type="PROSITE" id="PS50011">
    <property type="entry name" value="PROTEIN_KINASE_DOM"/>
    <property type="match status" value="1"/>
</dbReference>
<keyword evidence="2" id="KW-0597">Phosphoprotein</keyword>
<gene>
    <name evidence="13" type="ORF">EJB05_42710</name>
</gene>
<evidence type="ECO:0000256" key="3">
    <source>
        <dbReference type="ARBA" id="ARBA00022679"/>
    </source>
</evidence>
<dbReference type="InterPro" id="IPR000719">
    <property type="entry name" value="Prot_kinase_dom"/>
</dbReference>
<keyword evidence="5" id="KW-0418">Kinase</keyword>
<dbReference type="Gene3D" id="3.30.200.20">
    <property type="entry name" value="Phosphorylase Kinase, domain 1"/>
    <property type="match status" value="1"/>
</dbReference>
<evidence type="ECO:0000256" key="5">
    <source>
        <dbReference type="ARBA" id="ARBA00022777"/>
    </source>
</evidence>
<evidence type="ECO:0000256" key="8">
    <source>
        <dbReference type="ARBA" id="ARBA00049014"/>
    </source>
</evidence>
<dbReference type="Gramene" id="TVU09253">
    <property type="protein sequence ID" value="TVU09253"/>
    <property type="gene ID" value="EJB05_42710"/>
</dbReference>
<dbReference type="Pfam" id="PF00069">
    <property type="entry name" value="Pkinase"/>
    <property type="match status" value="1"/>
</dbReference>
<comment type="catalytic activity">
    <reaction evidence="8">
        <text>L-seryl-[protein] + ATP = O-phospho-L-seryl-[protein] + ADP + H(+)</text>
        <dbReference type="Rhea" id="RHEA:17989"/>
        <dbReference type="Rhea" id="RHEA-COMP:9863"/>
        <dbReference type="Rhea" id="RHEA-COMP:11604"/>
        <dbReference type="ChEBI" id="CHEBI:15378"/>
        <dbReference type="ChEBI" id="CHEBI:29999"/>
        <dbReference type="ChEBI" id="CHEBI:30616"/>
        <dbReference type="ChEBI" id="CHEBI:83421"/>
        <dbReference type="ChEBI" id="CHEBI:456216"/>
        <dbReference type="EC" id="2.7.12.2"/>
    </reaction>
</comment>
<dbReference type="GO" id="GO:0004674">
    <property type="term" value="F:protein serine/threonine kinase activity"/>
    <property type="evidence" value="ECO:0007669"/>
    <property type="project" value="UniProtKB-KW"/>
</dbReference>
<dbReference type="PROSITE" id="PS00107">
    <property type="entry name" value="PROTEIN_KINASE_ATP"/>
    <property type="match status" value="1"/>
</dbReference>
<keyword evidence="4 11" id="KW-0547">Nucleotide-binding</keyword>
<name>A0A5J9TD04_9POAL</name>
<dbReference type="PANTHER" id="PTHR47238">
    <property type="entry name" value="MITOGEN-ACTIVATED PROTEIN KINASE KINASE 5"/>
    <property type="match status" value="1"/>
</dbReference>
<comment type="caution">
    <text evidence="13">The sequence shown here is derived from an EMBL/GenBank/DDBJ whole genome shotgun (WGS) entry which is preliminary data.</text>
</comment>
<proteinExistence type="predicted"/>
<dbReference type="Gene3D" id="1.10.510.10">
    <property type="entry name" value="Transferase(Phosphotransferase) domain 1"/>
    <property type="match status" value="1"/>
</dbReference>
<evidence type="ECO:0000256" key="1">
    <source>
        <dbReference type="ARBA" id="ARBA00022527"/>
    </source>
</evidence>
<keyword evidence="6 11" id="KW-0067">ATP-binding</keyword>
<dbReference type="InterPro" id="IPR052468">
    <property type="entry name" value="Dual_spec_MAPK_kinase"/>
</dbReference>
<comment type="catalytic activity">
    <reaction evidence="10">
        <text>L-tyrosyl-[protein] + ATP = O-phospho-L-tyrosyl-[protein] + ADP + H(+)</text>
        <dbReference type="Rhea" id="RHEA:10596"/>
        <dbReference type="Rhea" id="RHEA-COMP:10136"/>
        <dbReference type="Rhea" id="RHEA-COMP:20101"/>
        <dbReference type="ChEBI" id="CHEBI:15378"/>
        <dbReference type="ChEBI" id="CHEBI:30616"/>
        <dbReference type="ChEBI" id="CHEBI:46858"/>
        <dbReference type="ChEBI" id="CHEBI:61978"/>
        <dbReference type="ChEBI" id="CHEBI:456216"/>
        <dbReference type="EC" id="2.7.12.2"/>
    </reaction>
</comment>
<protein>
    <recommendedName>
        <fullName evidence="12">Protein kinase domain-containing protein</fullName>
    </recommendedName>
</protein>